<dbReference type="SUPFAM" id="SSF50249">
    <property type="entry name" value="Nucleic acid-binding proteins"/>
    <property type="match status" value="1"/>
</dbReference>
<evidence type="ECO:0000313" key="2">
    <source>
        <dbReference type="EMBL" id="KAK1378621.1"/>
    </source>
</evidence>
<dbReference type="CDD" id="cd04480">
    <property type="entry name" value="RPA1_DBD_A_like"/>
    <property type="match status" value="1"/>
</dbReference>
<organism evidence="2 3">
    <name type="scientific">Heracleum sosnowskyi</name>
    <dbReference type="NCBI Taxonomy" id="360622"/>
    <lineage>
        <taxon>Eukaryota</taxon>
        <taxon>Viridiplantae</taxon>
        <taxon>Streptophyta</taxon>
        <taxon>Embryophyta</taxon>
        <taxon>Tracheophyta</taxon>
        <taxon>Spermatophyta</taxon>
        <taxon>Magnoliopsida</taxon>
        <taxon>eudicotyledons</taxon>
        <taxon>Gunneridae</taxon>
        <taxon>Pentapetalae</taxon>
        <taxon>asterids</taxon>
        <taxon>campanulids</taxon>
        <taxon>Apiales</taxon>
        <taxon>Apiaceae</taxon>
        <taxon>Apioideae</taxon>
        <taxon>apioid superclade</taxon>
        <taxon>Tordylieae</taxon>
        <taxon>Tordyliinae</taxon>
        <taxon>Heracleum</taxon>
    </lineage>
</organism>
<accession>A0AAD8I442</accession>
<feature type="domain" description="Replication protein A 70 kDa DNA-binding subunit B/D first OB fold" evidence="1">
    <location>
        <begin position="2"/>
        <end position="105"/>
    </location>
</feature>
<evidence type="ECO:0000313" key="3">
    <source>
        <dbReference type="Proteomes" id="UP001237642"/>
    </source>
</evidence>
<evidence type="ECO:0000259" key="1">
    <source>
        <dbReference type="Pfam" id="PF02721"/>
    </source>
</evidence>
<dbReference type="EMBL" id="JAUIZM010000006">
    <property type="protein sequence ID" value="KAK1378621.1"/>
    <property type="molecule type" value="Genomic_DNA"/>
</dbReference>
<reference evidence="2" key="2">
    <citation type="submission" date="2023-05" db="EMBL/GenBank/DDBJ databases">
        <authorList>
            <person name="Schelkunov M.I."/>
        </authorList>
    </citation>
    <scope>NUCLEOTIDE SEQUENCE</scope>
    <source>
        <strain evidence="2">Hsosn_3</strain>
        <tissue evidence="2">Leaf</tissue>
    </source>
</reference>
<proteinExistence type="predicted"/>
<comment type="caution">
    <text evidence="2">The sequence shown here is derived from an EMBL/GenBank/DDBJ whole genome shotgun (WGS) entry which is preliminary data.</text>
</comment>
<dbReference type="Pfam" id="PF02721">
    <property type="entry name" value="DUF223"/>
    <property type="match status" value="1"/>
</dbReference>
<name>A0AAD8I442_9APIA</name>
<reference evidence="2" key="1">
    <citation type="submission" date="2023-02" db="EMBL/GenBank/DDBJ databases">
        <title>Genome of toxic invasive species Heracleum sosnowskyi carries increased number of genes despite the absence of recent whole-genome duplications.</title>
        <authorList>
            <person name="Schelkunov M."/>
            <person name="Shtratnikova V."/>
            <person name="Makarenko M."/>
            <person name="Klepikova A."/>
            <person name="Omelchenko D."/>
            <person name="Novikova G."/>
            <person name="Obukhova E."/>
            <person name="Bogdanov V."/>
            <person name="Penin A."/>
            <person name="Logacheva M."/>
        </authorList>
    </citation>
    <scope>NUCLEOTIDE SEQUENCE</scope>
    <source>
        <strain evidence="2">Hsosn_3</strain>
        <tissue evidence="2">Leaf</tissue>
    </source>
</reference>
<dbReference type="AlphaFoldDB" id="A0AAD8I442"/>
<keyword evidence="3" id="KW-1185">Reference proteome</keyword>
<dbReference type="Proteomes" id="UP001237642">
    <property type="component" value="Unassembled WGS sequence"/>
</dbReference>
<gene>
    <name evidence="2" type="ORF">POM88_025365</name>
</gene>
<sequence length="186" mass="22063">MYDKLKNLDESRSNWKIKVRVTRMWPSISYSQDILHGFNFILIDDENHHVHAFALPEDWNKFLTVILEGRLYEISDFYAKRAQGHLRSVSSEFKIYFTDSTVVRPILIDDLQIPMHKFEFVDFNQIHKFCFSHEQYGTPDQAFDVIGVMEELQPVTSSDSKCRKNQVVRFVISDGRFLEKDIRQHD</sequence>
<dbReference type="PANTHER" id="PTHR47165">
    <property type="entry name" value="OS03G0429900 PROTEIN"/>
    <property type="match status" value="1"/>
</dbReference>
<dbReference type="InterPro" id="IPR003871">
    <property type="entry name" value="RFA1B/D_OB_1st"/>
</dbReference>
<protein>
    <recommendedName>
        <fullName evidence="1">Replication protein A 70 kDa DNA-binding subunit B/D first OB fold domain-containing protein</fullName>
    </recommendedName>
</protein>
<dbReference type="Gene3D" id="2.40.50.140">
    <property type="entry name" value="Nucleic acid-binding proteins"/>
    <property type="match status" value="2"/>
</dbReference>
<dbReference type="PANTHER" id="PTHR47165:SF4">
    <property type="entry name" value="OS03G0429900 PROTEIN"/>
    <property type="match status" value="1"/>
</dbReference>
<dbReference type="InterPro" id="IPR012340">
    <property type="entry name" value="NA-bd_OB-fold"/>
</dbReference>